<reference evidence="7" key="1">
    <citation type="submission" date="2019-07" db="EMBL/GenBank/DDBJ databases">
        <title>Overview of O-antigen diversity of Escherichia albertii, an emerging enteropathogen; genetic structure, serology, and development of O-genotyping method.</title>
        <authorList>
            <person name="Ooka T."/>
            <person name="Seto K."/>
            <person name="Ogura Y."/>
            <person name="Iguchi A."/>
            <person name="Imura N."/>
            <person name="Honda M."/>
            <person name="Etoh Y."/>
            <person name="Ikeda T."/>
            <person name="Sugitani W."/>
            <person name="Konno T."/>
            <person name="Kawano K."/>
            <person name="Kudo Y."/>
            <person name="Murakami K."/>
            <person name="Hayashi T."/>
            <person name="Nishi J."/>
        </authorList>
    </citation>
    <scope>NUCLEOTIDE SEQUENCE</scope>
    <source>
        <strain evidence="7">G-3-3al</strain>
    </source>
</reference>
<dbReference type="EMBL" id="LC494331">
    <property type="protein sequence ID" value="BBM62691.1"/>
    <property type="molecule type" value="Genomic_DNA"/>
</dbReference>
<dbReference type="PANTHER" id="PTHR36174">
    <property type="entry name" value="LIPID II:GLYCINE GLYCYLTRANSFERASE"/>
    <property type="match status" value="1"/>
</dbReference>
<evidence type="ECO:0000256" key="5">
    <source>
        <dbReference type="ARBA" id="ARBA00023315"/>
    </source>
</evidence>
<keyword evidence="2 7" id="KW-0808">Transferase</keyword>
<evidence type="ECO:0000313" key="7">
    <source>
        <dbReference type="EMBL" id="BBM62691.1"/>
    </source>
</evidence>
<dbReference type="PANTHER" id="PTHR36174:SF1">
    <property type="entry name" value="LIPID II:GLYCINE GLYCYLTRANSFERASE"/>
    <property type="match status" value="1"/>
</dbReference>
<name>A0A5A4UAA9_ESCAL</name>
<dbReference type="GO" id="GO:0008360">
    <property type="term" value="P:regulation of cell shape"/>
    <property type="evidence" value="ECO:0007669"/>
    <property type="project" value="UniProtKB-KW"/>
</dbReference>
<dbReference type="InterPro" id="IPR050644">
    <property type="entry name" value="PG_Glycine_Bridge_Synth"/>
</dbReference>
<protein>
    <submittedName>
        <fullName evidence="7">Putative alanyltransferase</fullName>
    </submittedName>
</protein>
<dbReference type="SUPFAM" id="SSF55729">
    <property type="entry name" value="Acyl-CoA N-acyltransferases (Nat)"/>
    <property type="match status" value="1"/>
</dbReference>
<dbReference type="InterPro" id="IPR003447">
    <property type="entry name" value="FEMABX"/>
</dbReference>
<dbReference type="AlphaFoldDB" id="A0A5A4UAA9"/>
<proteinExistence type="inferred from homology"/>
<evidence type="ECO:0000256" key="6">
    <source>
        <dbReference type="ARBA" id="ARBA00023316"/>
    </source>
</evidence>
<evidence type="ECO:0000256" key="3">
    <source>
        <dbReference type="ARBA" id="ARBA00022960"/>
    </source>
</evidence>
<sequence length="330" mass="38627">MAITTFIDLSKDIYYQQEYSALYEWDGKIFEYLYNENDYFVKFRALKRKITSVAGELINEELYDLETPYGYGGPRTNCSDDGFLARAFASYRAHCKQHNIVSEFIRFHPFNKLAENSMLFDMHALERQVVIVDLTLNSEERRQLYSKKTRGIINKASKELTIGIDDVELSEFTEMYYETMKKNKADAFFYFDECYFEKLMQIDGVNLIAARKDKSCASIGFFLCSNDLAHYHLSANNQRFSKENGNYLLLDAAFEYAKTKGCKYMMLGGGRTSSQEDSLFKFKSKFSPATKPFYIAGLSFWPEKHQYLNQIWLEKNIKNVTPEIFQLYRV</sequence>
<evidence type="ECO:0000256" key="2">
    <source>
        <dbReference type="ARBA" id="ARBA00022679"/>
    </source>
</evidence>
<comment type="similarity">
    <text evidence="1">Belongs to the FemABX family.</text>
</comment>
<accession>A0A5A4UAA9</accession>
<keyword evidence="6" id="KW-0961">Cell wall biogenesis/degradation</keyword>
<keyword evidence="4" id="KW-0573">Peptidoglycan synthesis</keyword>
<organism evidence="7">
    <name type="scientific">Escherichia albertii</name>
    <dbReference type="NCBI Taxonomy" id="208962"/>
    <lineage>
        <taxon>Bacteria</taxon>
        <taxon>Pseudomonadati</taxon>
        <taxon>Pseudomonadota</taxon>
        <taxon>Gammaproteobacteria</taxon>
        <taxon>Enterobacterales</taxon>
        <taxon>Enterobacteriaceae</taxon>
        <taxon>Escherichia</taxon>
    </lineage>
</organism>
<dbReference type="GO" id="GO:0009252">
    <property type="term" value="P:peptidoglycan biosynthetic process"/>
    <property type="evidence" value="ECO:0007669"/>
    <property type="project" value="UniProtKB-KW"/>
</dbReference>
<keyword evidence="3" id="KW-0133">Cell shape</keyword>
<keyword evidence="5" id="KW-0012">Acyltransferase</keyword>
<dbReference type="InterPro" id="IPR016181">
    <property type="entry name" value="Acyl_CoA_acyltransferase"/>
</dbReference>
<dbReference type="GO" id="GO:0016755">
    <property type="term" value="F:aminoacyltransferase activity"/>
    <property type="evidence" value="ECO:0007669"/>
    <property type="project" value="InterPro"/>
</dbReference>
<dbReference type="Gene3D" id="3.40.630.30">
    <property type="match status" value="1"/>
</dbReference>
<dbReference type="RefSeq" id="WP_149534754.1">
    <property type="nucleotide sequence ID" value="NZ_BJWN01000054.1"/>
</dbReference>
<dbReference type="Pfam" id="PF02388">
    <property type="entry name" value="FemAB"/>
    <property type="match status" value="1"/>
</dbReference>
<evidence type="ECO:0000256" key="1">
    <source>
        <dbReference type="ARBA" id="ARBA00009943"/>
    </source>
</evidence>
<dbReference type="GO" id="GO:0071555">
    <property type="term" value="P:cell wall organization"/>
    <property type="evidence" value="ECO:0007669"/>
    <property type="project" value="UniProtKB-KW"/>
</dbReference>
<evidence type="ECO:0000256" key="4">
    <source>
        <dbReference type="ARBA" id="ARBA00022984"/>
    </source>
</evidence>